<reference evidence="3 4" key="1">
    <citation type="journal article" date="2024" name="J Genomics">
        <title>Draft genome sequencing and assembly of Favolaschia claudopus CIRM-BRFM 2984 isolated from oak limbs.</title>
        <authorList>
            <person name="Navarro D."/>
            <person name="Drula E."/>
            <person name="Chaduli D."/>
            <person name="Cazenave R."/>
            <person name="Ahrendt S."/>
            <person name="Wang J."/>
            <person name="Lipzen A."/>
            <person name="Daum C."/>
            <person name="Barry K."/>
            <person name="Grigoriev I.V."/>
            <person name="Favel A."/>
            <person name="Rosso M.N."/>
            <person name="Martin F."/>
        </authorList>
    </citation>
    <scope>NUCLEOTIDE SEQUENCE [LARGE SCALE GENOMIC DNA]</scope>
    <source>
        <strain evidence="3 4">CIRM-BRFM 2984</strain>
    </source>
</reference>
<keyword evidence="4" id="KW-1185">Reference proteome</keyword>
<comment type="caution">
    <text evidence="3">The sequence shown here is derived from an EMBL/GenBank/DDBJ whole genome shotgun (WGS) entry which is preliminary data.</text>
</comment>
<name>A0AAW0AV42_9AGAR</name>
<dbReference type="InterPro" id="IPR046496">
    <property type="entry name" value="DUF6589"/>
</dbReference>
<dbReference type="AlphaFoldDB" id="A0AAW0AV42"/>
<evidence type="ECO:0000256" key="1">
    <source>
        <dbReference type="SAM" id="MobiDB-lite"/>
    </source>
</evidence>
<accession>A0AAW0AV42</accession>
<proteinExistence type="predicted"/>
<feature type="domain" description="DUF6589" evidence="2">
    <location>
        <begin position="33"/>
        <end position="508"/>
    </location>
</feature>
<organism evidence="3 4">
    <name type="scientific">Favolaschia claudopus</name>
    <dbReference type="NCBI Taxonomy" id="2862362"/>
    <lineage>
        <taxon>Eukaryota</taxon>
        <taxon>Fungi</taxon>
        <taxon>Dikarya</taxon>
        <taxon>Basidiomycota</taxon>
        <taxon>Agaricomycotina</taxon>
        <taxon>Agaricomycetes</taxon>
        <taxon>Agaricomycetidae</taxon>
        <taxon>Agaricales</taxon>
        <taxon>Marasmiineae</taxon>
        <taxon>Mycenaceae</taxon>
        <taxon>Favolaschia</taxon>
    </lineage>
</organism>
<feature type="region of interest" description="Disordered" evidence="1">
    <location>
        <begin position="303"/>
        <end position="360"/>
    </location>
</feature>
<evidence type="ECO:0000259" key="2">
    <source>
        <dbReference type="Pfam" id="PF20231"/>
    </source>
</evidence>
<dbReference type="EMBL" id="JAWWNJ010000052">
    <property type="protein sequence ID" value="KAK7015998.1"/>
    <property type="molecule type" value="Genomic_DNA"/>
</dbReference>
<feature type="compositionally biased region" description="Acidic residues" evidence="1">
    <location>
        <begin position="618"/>
        <end position="627"/>
    </location>
</feature>
<evidence type="ECO:0000313" key="4">
    <source>
        <dbReference type="Proteomes" id="UP001362999"/>
    </source>
</evidence>
<gene>
    <name evidence="3" type="ORF">R3P38DRAFT_3321514</name>
</gene>
<sequence length="640" mass="72745">MIIGISCTFFKIKVDLAALDLLDKRKRIAESPRARLTINDLISKIDQPHLRQIGILQFIEALTNYIPEASIYKAEINLRYRTRVCKLRAPVVKYNISPLATSGKSEASIPELKDAFVDFFEQIGQTEDDYDSRLLFVGGDGMSFNNMHLVKKFLQPHHPHPFQTFDIMRPVLAIWHTLWTDLCRIFETHWGPSLNDNVATLGHSAKKIGRSPPSNLKKVDYYPSAQLLTLVHDMRMLDCWRIYFETDDIFAYFSKLHELKKLPSFEELEVAAKKLFDTYVASSARYQVGMDATDEATGWTARAPLGSPWVPVPDPPPKEIKKRKSKKKAEAESETTKAPPKKPCKPKREPSPPPPFVGDQALFETGTLMHDAMIFREAAAATAQGDVGRVWEAPKSMVFTFAGSTHSKYMGYLLEMICDLEFESNPYLKDATLLSMVVNPTGEEGLFKACDIFQEYLNACTEPIVQRKDAEYGSDLIRNIWARNIKDIHDLKKEYRKGLELTKRGGKHATPHERPEVKILLETYKKEELHKRRPERTYKDQRDVNDFERGLKHLAGGALSKWATRTTRARLTHLNQSPPDENSDEEDSDSSDESDSETTMTGGDVIYKDGQLLVQIGELEEEEDEDIFPAALGRGRSDSE</sequence>
<feature type="region of interest" description="Disordered" evidence="1">
    <location>
        <begin position="571"/>
        <end position="640"/>
    </location>
</feature>
<protein>
    <recommendedName>
        <fullName evidence="2">DUF6589 domain-containing protein</fullName>
    </recommendedName>
</protein>
<dbReference type="Proteomes" id="UP001362999">
    <property type="component" value="Unassembled WGS sequence"/>
</dbReference>
<dbReference type="Pfam" id="PF20231">
    <property type="entry name" value="DUF6589"/>
    <property type="match status" value="1"/>
</dbReference>
<evidence type="ECO:0000313" key="3">
    <source>
        <dbReference type="EMBL" id="KAK7015998.1"/>
    </source>
</evidence>
<feature type="compositionally biased region" description="Acidic residues" evidence="1">
    <location>
        <begin position="581"/>
        <end position="596"/>
    </location>
</feature>